<dbReference type="EMBL" id="BAABME010013631">
    <property type="protein sequence ID" value="GAA0186369.1"/>
    <property type="molecule type" value="Genomic_DNA"/>
</dbReference>
<comment type="caution">
    <text evidence="1">The sequence shown here is derived from an EMBL/GenBank/DDBJ whole genome shotgun (WGS) entry which is preliminary data.</text>
</comment>
<dbReference type="AlphaFoldDB" id="A0AAV3RY82"/>
<accession>A0AAV3RY82</accession>
<evidence type="ECO:0000313" key="2">
    <source>
        <dbReference type="Proteomes" id="UP001454036"/>
    </source>
</evidence>
<dbReference type="Proteomes" id="UP001454036">
    <property type="component" value="Unassembled WGS sequence"/>
</dbReference>
<keyword evidence="2" id="KW-1185">Reference proteome</keyword>
<protein>
    <recommendedName>
        <fullName evidence="3">Reverse transcriptase domain-containing protein</fullName>
    </recommendedName>
</protein>
<name>A0AAV3RY82_LITER</name>
<sequence>MLVGQPSIREVKEAFHCMSMGKCRGPDGLNVEFYKFHWEEDEAVTKLLMGRMQKLMEDLISSSRSAFISGRNLGDSILMLQELVQGHHKEDGVPRAAIKIDLEKGYDMVE</sequence>
<evidence type="ECO:0008006" key="3">
    <source>
        <dbReference type="Google" id="ProtNLM"/>
    </source>
</evidence>
<reference evidence="1 2" key="1">
    <citation type="submission" date="2024-01" db="EMBL/GenBank/DDBJ databases">
        <title>The complete chloroplast genome sequence of Lithospermum erythrorhizon: insights into the phylogenetic relationship among Boraginaceae species and the maternal lineages of purple gromwells.</title>
        <authorList>
            <person name="Okada T."/>
            <person name="Watanabe K."/>
        </authorList>
    </citation>
    <scope>NUCLEOTIDE SEQUENCE [LARGE SCALE GENOMIC DNA]</scope>
</reference>
<gene>
    <name evidence="1" type="ORF">LIER_33657</name>
</gene>
<organism evidence="1 2">
    <name type="scientific">Lithospermum erythrorhizon</name>
    <name type="common">Purple gromwell</name>
    <name type="synonym">Lithospermum officinale var. erythrorhizon</name>
    <dbReference type="NCBI Taxonomy" id="34254"/>
    <lineage>
        <taxon>Eukaryota</taxon>
        <taxon>Viridiplantae</taxon>
        <taxon>Streptophyta</taxon>
        <taxon>Embryophyta</taxon>
        <taxon>Tracheophyta</taxon>
        <taxon>Spermatophyta</taxon>
        <taxon>Magnoliopsida</taxon>
        <taxon>eudicotyledons</taxon>
        <taxon>Gunneridae</taxon>
        <taxon>Pentapetalae</taxon>
        <taxon>asterids</taxon>
        <taxon>lamiids</taxon>
        <taxon>Boraginales</taxon>
        <taxon>Boraginaceae</taxon>
        <taxon>Boraginoideae</taxon>
        <taxon>Lithospermeae</taxon>
        <taxon>Lithospermum</taxon>
    </lineage>
</organism>
<proteinExistence type="predicted"/>
<evidence type="ECO:0000313" key="1">
    <source>
        <dbReference type="EMBL" id="GAA0186369.1"/>
    </source>
</evidence>